<reference evidence="1" key="1">
    <citation type="submission" date="2019-08" db="EMBL/GenBank/DDBJ databases">
        <authorList>
            <person name="Kucharzyk K."/>
            <person name="Murdoch R.W."/>
            <person name="Higgins S."/>
            <person name="Loffler F."/>
        </authorList>
    </citation>
    <scope>NUCLEOTIDE SEQUENCE</scope>
</reference>
<proteinExistence type="predicted"/>
<evidence type="ECO:0000313" key="1">
    <source>
        <dbReference type="EMBL" id="MPM60330.1"/>
    </source>
</evidence>
<gene>
    <name evidence="1" type="ORF">SDC9_107181</name>
</gene>
<dbReference type="AntiFam" id="ANF00095">
    <property type="entry name" value="Shadow ORF (opposite ABC transporters)"/>
</dbReference>
<dbReference type="AlphaFoldDB" id="A0A645B4D7"/>
<name>A0A645B4D7_9ZZZZ</name>
<protein>
    <submittedName>
        <fullName evidence="1">Uncharacterized protein</fullName>
    </submittedName>
</protein>
<accession>A0A645B4D7</accession>
<sequence>MKDEADLLAANERQLLVRAVGNVHAIQKISPGVRQIQTTHHVHQRGLAGTGRAADGDELPRSDVQRRVVERVHRLIAYIVGFKDVFQLQHDALLNCRRAYRRRASVHPCRRSEA</sequence>
<comment type="caution">
    <text evidence="1">The sequence shown here is derived from an EMBL/GenBank/DDBJ whole genome shotgun (WGS) entry which is preliminary data.</text>
</comment>
<organism evidence="1">
    <name type="scientific">bioreactor metagenome</name>
    <dbReference type="NCBI Taxonomy" id="1076179"/>
    <lineage>
        <taxon>unclassified sequences</taxon>
        <taxon>metagenomes</taxon>
        <taxon>ecological metagenomes</taxon>
    </lineage>
</organism>
<dbReference type="EMBL" id="VSSQ01017743">
    <property type="protein sequence ID" value="MPM60330.1"/>
    <property type="molecule type" value="Genomic_DNA"/>
</dbReference>